<keyword evidence="3" id="KW-1185">Reference proteome</keyword>
<evidence type="ECO:0000313" key="4">
    <source>
        <dbReference type="RefSeq" id="XP_005109731.1"/>
    </source>
</evidence>
<feature type="compositionally biased region" description="Polar residues" evidence="1">
    <location>
        <begin position="1272"/>
        <end position="1291"/>
    </location>
</feature>
<gene>
    <name evidence="4 5" type="primary">LOC101847533</name>
</gene>
<dbReference type="PANTHER" id="PTHR35537:SF1">
    <property type="entry name" value="DNA DAMAGE-INDUCED APOPTOSIS SUPPRESSOR PROTEIN"/>
    <property type="match status" value="1"/>
</dbReference>
<dbReference type="RefSeq" id="XP_005109733.1">
    <property type="nucleotide sequence ID" value="XM_005109676.3"/>
</dbReference>
<feature type="chain" id="PRO_5045021136" evidence="2">
    <location>
        <begin position="20"/>
        <end position="1571"/>
    </location>
</feature>
<name>A0ABM0K6A8_APLCA</name>
<dbReference type="GeneID" id="101847533"/>
<protein>
    <submittedName>
        <fullName evidence="4 5">Uncharacterized protein LOC101847533</fullName>
    </submittedName>
</protein>
<organism evidence="3 5">
    <name type="scientific">Aplysia californica</name>
    <name type="common">California sea hare</name>
    <dbReference type="NCBI Taxonomy" id="6500"/>
    <lineage>
        <taxon>Eukaryota</taxon>
        <taxon>Metazoa</taxon>
        <taxon>Spiralia</taxon>
        <taxon>Lophotrochozoa</taxon>
        <taxon>Mollusca</taxon>
        <taxon>Gastropoda</taxon>
        <taxon>Heterobranchia</taxon>
        <taxon>Euthyneura</taxon>
        <taxon>Tectipleura</taxon>
        <taxon>Aplysiida</taxon>
        <taxon>Aplysioidea</taxon>
        <taxon>Aplysiidae</taxon>
        <taxon>Aplysia</taxon>
    </lineage>
</organism>
<dbReference type="Gene3D" id="2.40.50.140">
    <property type="entry name" value="Nucleic acid-binding proteins"/>
    <property type="match status" value="1"/>
</dbReference>
<feature type="signal peptide" evidence="2">
    <location>
        <begin position="1"/>
        <end position="19"/>
    </location>
</feature>
<accession>A0ABM0K6A8</accession>
<feature type="region of interest" description="Disordered" evidence="1">
    <location>
        <begin position="607"/>
        <end position="636"/>
    </location>
</feature>
<dbReference type="InterPro" id="IPR012340">
    <property type="entry name" value="NA-bd_OB-fold"/>
</dbReference>
<evidence type="ECO:0000256" key="1">
    <source>
        <dbReference type="SAM" id="MobiDB-lite"/>
    </source>
</evidence>
<sequence>MAMQRRVLLSATVIDVLEGSVTYAACPECYSKLTQGTCPKCGFWYTQSEISYRYRLCLAVCDGSAVSFVTAFGGMLNLFFGTPASDFQQKYVCPLENQLGSLSTNTVKAAVEETFAGRTLVFGLKISSPLNPRCAAGAGSVDKDKGNHSVLTLQDIIEMTGVGADMRNNFVATQVLPQTSPQTRQTVSHHLDVLMAVLAREDANHAVLSSGSDEAQLSLLLHSFLREARPDLELTESSVSHCPLSPEVSDVLSSRSSPSDLDHVSVALSCDNSRLSSVSFESIDRPKSQNLSDSRIHLNVKSVSPNWRNSSESFRYTGPSTPLELDKETNDFCDRSQDDFRKKNCLHACSHRQHSNDRSLLGHGRWESGDVLDLHDHLTCHVHTFDGGPRRSVRLINRELGKDLQNLRGKENTHQYIGRDKSCSLHDQIKSRRHEFSHVVNAGVLKAQPNQENMRSERAKKDDRKKSWKAGQTWCKTNHFRRLRKMSGVCHNKFGGDRSKARLTHDSKIVQDVSKGSPQLRLKNAETCSSMEVLRNSLSCSQNASALIFTHAACGGDLSVLCRTQDRSHFESSSDRYGFEDSPQLKNKNMYSSDFYRLLKTNLKSSKESTATIHNEKSATDLKETSTSADNEDHDCNMGGGNSTTSVQGNYFSCFPVAKDNSCSQTTNPPVAVTCDHQHNVSVRTVCESKTLSLKKQLELQHSPTTLQQLPSDPAGGRDSCDVGGGLNLLGAAISPMGGHHTSLEEMPESEDFDLFMAACAYDNVQPVQMTGTLSVSKEAQSSGNKKSSGGLGRNICDPTTLIQVTREPSDGSTEPAGGPEGNHNCDVIKSPQGVDAPSGHNGVWTSGLMRTFCDSISSQGLAPCAYNSLTTSLQAMVTPSDDNTDMARGKCDNEEDNARERNFSQLFDETRLTDAYAQSISANVTLRRHCTRKDRKKKKTSHVTRKSGEAVCPTLAQISPCETLESTDNFLCSAVEPPESEDMWKFLEDCEPASCVSSQVDHGVEGRSCVSCLPFPSKHNLEMTSEQLGRIQNTKLRGGIGRPTAQGIVNFDSQRKAKERLSVVVKQSGAQDGWQCDLRDRREKSGETDNTNDCVSSHILQQQSLSFDEINIDFDHLRLPSAGIDQNECRTLYGSAKNGSEVSRTKFLNPIEVTCVRGQSRKLCQNFLSGSLADRPDSSLEFVTPDISSGFRKSGSNGGVAEVTTAQYHYENSLESSHMSVCHTAAPSAISPLPVVCNIQSTTLQKSSNPPLCNVRLSFCNQSMDLFASPGGSQQTDEPGSQSVQNRTRPSYSYVNETSTIFSSDPDSLSCDKLKQNSKLSVCKRVRFSSISNQLHFYHNNSSCSGTSNVTDVRDVSPAVQLKSCLKPQVTLDNVAGECSSQDLFSDRSSNMTTEYSQIGCSLVGTDDGNSPCVTCDVSSPDLFSPSVVSESVPGCVSVSCTDRSSLWHRTITSMAIPSSLVTFDHSPVTTSERSTASHRWRLLTPKALFTPRSHCPDSLRPTGHTGVAQAVRDVVQQDEDKNSEDLFTSPISPQPFGQASIVCEDGNLCSIKEIYPDPKEACSSPDLFI</sequence>
<dbReference type="Proteomes" id="UP000694888">
    <property type="component" value="Unplaced"/>
</dbReference>
<feature type="compositionally biased region" description="Basic and acidic residues" evidence="1">
    <location>
        <begin position="614"/>
        <end position="624"/>
    </location>
</feature>
<proteinExistence type="predicted"/>
<evidence type="ECO:0000313" key="5">
    <source>
        <dbReference type="RefSeq" id="XP_005109733.1"/>
    </source>
</evidence>
<evidence type="ECO:0000256" key="2">
    <source>
        <dbReference type="SAM" id="SignalP"/>
    </source>
</evidence>
<keyword evidence="2" id="KW-0732">Signal</keyword>
<dbReference type="PANTHER" id="PTHR35537">
    <property type="entry name" value="DNA DAMAGE-INDUCIBLE APOPTOSIS SUPPRESSOR PROTEIN DDIAS"/>
    <property type="match status" value="1"/>
</dbReference>
<feature type="compositionally biased region" description="Low complexity" evidence="1">
    <location>
        <begin position="245"/>
        <end position="259"/>
    </location>
</feature>
<reference evidence="4 5" key="1">
    <citation type="submission" date="2025-05" db="UniProtKB">
        <authorList>
            <consortium name="RefSeq"/>
        </authorList>
    </citation>
    <scope>IDENTIFICATION</scope>
</reference>
<dbReference type="RefSeq" id="XP_005109731.1">
    <property type="nucleotide sequence ID" value="XM_005109674.3"/>
</dbReference>
<dbReference type="InterPro" id="IPR043522">
    <property type="entry name" value="DDIAS"/>
</dbReference>
<dbReference type="SUPFAM" id="SSF50249">
    <property type="entry name" value="Nucleic acid-binding proteins"/>
    <property type="match status" value="1"/>
</dbReference>
<feature type="region of interest" description="Disordered" evidence="1">
    <location>
        <begin position="1271"/>
        <end position="1291"/>
    </location>
</feature>
<evidence type="ECO:0000313" key="3">
    <source>
        <dbReference type="Proteomes" id="UP000694888"/>
    </source>
</evidence>
<feature type="region of interest" description="Disordered" evidence="1">
    <location>
        <begin position="776"/>
        <end position="840"/>
    </location>
</feature>
<feature type="region of interest" description="Disordered" evidence="1">
    <location>
        <begin position="236"/>
        <end position="261"/>
    </location>
</feature>